<dbReference type="AlphaFoldDB" id="A0A8X7ZWZ7"/>
<keyword evidence="6" id="KW-1185">Reference proteome</keyword>
<feature type="compositionally biased region" description="Gly residues" evidence="3">
    <location>
        <begin position="161"/>
        <end position="175"/>
    </location>
</feature>
<organism evidence="5 6">
    <name type="scientific">Populus tomentosa</name>
    <name type="common">Chinese white poplar</name>
    <dbReference type="NCBI Taxonomy" id="118781"/>
    <lineage>
        <taxon>Eukaryota</taxon>
        <taxon>Viridiplantae</taxon>
        <taxon>Streptophyta</taxon>
        <taxon>Embryophyta</taxon>
        <taxon>Tracheophyta</taxon>
        <taxon>Spermatophyta</taxon>
        <taxon>Magnoliopsida</taxon>
        <taxon>eudicotyledons</taxon>
        <taxon>Gunneridae</taxon>
        <taxon>Pentapetalae</taxon>
        <taxon>rosids</taxon>
        <taxon>fabids</taxon>
        <taxon>Malpighiales</taxon>
        <taxon>Salicaceae</taxon>
        <taxon>Saliceae</taxon>
        <taxon>Populus</taxon>
    </lineage>
</organism>
<feature type="compositionally biased region" description="Polar residues" evidence="3">
    <location>
        <begin position="134"/>
        <end position="151"/>
    </location>
</feature>
<dbReference type="InterPro" id="IPR006630">
    <property type="entry name" value="La_HTH"/>
</dbReference>
<dbReference type="Pfam" id="PF05383">
    <property type="entry name" value="La"/>
    <property type="match status" value="1"/>
</dbReference>
<feature type="compositionally biased region" description="Basic and acidic residues" evidence="3">
    <location>
        <begin position="13"/>
        <end position="28"/>
    </location>
</feature>
<accession>A0A8X7ZWZ7</accession>
<dbReference type="PROSITE" id="PS50961">
    <property type="entry name" value="HTH_LA"/>
    <property type="match status" value="1"/>
</dbReference>
<feature type="compositionally biased region" description="Low complexity" evidence="3">
    <location>
        <begin position="98"/>
        <end position="115"/>
    </location>
</feature>
<dbReference type="PANTHER" id="PTHR22792">
    <property type="entry name" value="LUPUS LA PROTEIN-RELATED"/>
    <property type="match status" value="1"/>
</dbReference>
<feature type="compositionally biased region" description="Polar residues" evidence="3">
    <location>
        <begin position="29"/>
        <end position="51"/>
    </location>
</feature>
<proteinExistence type="predicted"/>
<feature type="compositionally biased region" description="Basic and acidic residues" evidence="3">
    <location>
        <begin position="266"/>
        <end position="282"/>
    </location>
</feature>
<evidence type="ECO:0000256" key="1">
    <source>
        <dbReference type="ARBA" id="ARBA00022884"/>
    </source>
</evidence>
<feature type="compositionally biased region" description="Polar residues" evidence="3">
    <location>
        <begin position="1"/>
        <end position="11"/>
    </location>
</feature>
<keyword evidence="1 2" id="KW-0694">RNA-binding</keyword>
<evidence type="ECO:0000259" key="4">
    <source>
        <dbReference type="PROSITE" id="PS50961"/>
    </source>
</evidence>
<gene>
    <name evidence="5" type="ORF">POTOM_020131</name>
</gene>
<name>A0A8X7ZWZ7_POPTO</name>
<protein>
    <recommendedName>
        <fullName evidence="4">HTH La-type RNA-binding domain-containing protein</fullName>
    </recommendedName>
</protein>
<comment type="caution">
    <text evidence="5">The sequence shown here is derived from an EMBL/GenBank/DDBJ whole genome shotgun (WGS) entry which is preliminary data.</text>
</comment>
<feature type="domain" description="HTH La-type RNA-binding" evidence="4">
    <location>
        <begin position="349"/>
        <end position="497"/>
    </location>
</feature>
<evidence type="ECO:0000256" key="3">
    <source>
        <dbReference type="SAM" id="MobiDB-lite"/>
    </source>
</evidence>
<feature type="compositionally biased region" description="Pro residues" evidence="3">
    <location>
        <begin position="183"/>
        <end position="193"/>
    </location>
</feature>
<reference evidence="5" key="1">
    <citation type="journal article" date="2020" name="bioRxiv">
        <title>Hybrid origin of Populus tomentosa Carr. identified through genome sequencing and phylogenomic analysis.</title>
        <authorList>
            <person name="An X."/>
            <person name="Gao K."/>
            <person name="Chen Z."/>
            <person name="Li J."/>
            <person name="Yang X."/>
            <person name="Yang X."/>
            <person name="Zhou J."/>
            <person name="Guo T."/>
            <person name="Zhao T."/>
            <person name="Huang S."/>
            <person name="Miao D."/>
            <person name="Khan W.U."/>
            <person name="Rao P."/>
            <person name="Ye M."/>
            <person name="Lei B."/>
            <person name="Liao W."/>
            <person name="Wang J."/>
            <person name="Ji L."/>
            <person name="Li Y."/>
            <person name="Guo B."/>
            <person name="Mustafa N.S."/>
            <person name="Li S."/>
            <person name="Yun Q."/>
            <person name="Keller S.R."/>
            <person name="Mao J."/>
            <person name="Zhang R."/>
            <person name="Strauss S.H."/>
        </authorList>
    </citation>
    <scope>NUCLEOTIDE SEQUENCE</scope>
    <source>
        <strain evidence="5">GM15</strain>
        <tissue evidence="5">Leaf</tissue>
    </source>
</reference>
<evidence type="ECO:0000313" key="5">
    <source>
        <dbReference type="EMBL" id="KAG6776610.1"/>
    </source>
</evidence>
<feature type="region of interest" description="Disordered" evidence="3">
    <location>
        <begin position="1"/>
        <end position="305"/>
    </location>
</feature>
<dbReference type="CDD" id="cd07323">
    <property type="entry name" value="LAM"/>
    <property type="match status" value="1"/>
</dbReference>
<evidence type="ECO:0000313" key="6">
    <source>
        <dbReference type="Proteomes" id="UP000886885"/>
    </source>
</evidence>
<sequence>MVYTVDSSNSPRFPRDGVRSSQRREKSSSPKSETVSGEAESINSMLEQSNDWAAIESSDSKKGNAGKAKKPAWNKPTSNGVAEITSPVIDATSWPALSESTKPSPKPSPAESSSKIVSDGSIPTPQGPVIANSPKKQGNSNAKSISATNHTMPVRQRPVRRGGGGGSGSSSGGGHSQNSFTHTPPPPPPPPFPIFQMPPNGFTNLVPAMPDQSPREPLYRGNNWEPRPIGGFVPPPPVVSEHRRPSRRGNFGQPPGDGSHRNNYVGRREQDRGHHGNSRDVHVQQQRAPTRGFPRPSPQNSGTFIPPQSVRPFANPMGYHDMLFIPPPITLEPYPVVPHMQSPTMLMPIPQPQPLSLLLLNQIEYYFSDTNLSKDGFLKSKMDDEGWVPITLIAGFNRWLKLIKLGHELEMFFDLRLNLVLVIFNIVHFTNPTSLPCLFLAVLWGILKWMYYGAFCVVRTMTNNVQFILECLRASTLLEVQDDKVRRRNDWMNWLPSSTMPRTDLGFQSSAVSSSDTLTTSFQKISMEDVAADQDSTTAKTCELTIQAGISHQEGAEGTSSSF</sequence>
<dbReference type="InterPro" id="IPR045180">
    <property type="entry name" value="La_dom_prot"/>
</dbReference>
<dbReference type="SMART" id="SM00715">
    <property type="entry name" value="LA"/>
    <property type="match status" value="1"/>
</dbReference>
<dbReference type="PANTHER" id="PTHR22792:SF155">
    <property type="entry name" value="LA-RELATED PROTEIN 1C-LIKE"/>
    <property type="match status" value="1"/>
</dbReference>
<dbReference type="OrthoDB" id="340227at2759"/>
<evidence type="ECO:0000256" key="2">
    <source>
        <dbReference type="PROSITE-ProRule" id="PRU00332"/>
    </source>
</evidence>
<dbReference type="EMBL" id="JAAWWB010000009">
    <property type="protein sequence ID" value="KAG6776610.1"/>
    <property type="molecule type" value="Genomic_DNA"/>
</dbReference>
<dbReference type="GO" id="GO:0003723">
    <property type="term" value="F:RNA binding"/>
    <property type="evidence" value="ECO:0007669"/>
    <property type="project" value="UniProtKB-UniRule"/>
</dbReference>
<dbReference type="Proteomes" id="UP000886885">
    <property type="component" value="Chromosome 5A"/>
</dbReference>